<name>A0ABW3H382_9SPHN</name>
<evidence type="ECO:0000256" key="1">
    <source>
        <dbReference type="SAM" id="SignalP"/>
    </source>
</evidence>
<feature type="chain" id="PRO_5046361245" evidence="1">
    <location>
        <begin position="19"/>
        <end position="133"/>
    </location>
</feature>
<evidence type="ECO:0000313" key="4">
    <source>
        <dbReference type="Proteomes" id="UP001596977"/>
    </source>
</evidence>
<keyword evidence="1" id="KW-0732">Signal</keyword>
<sequence length="133" mass="14644">MLIAKLAWALAAVSAPQAAPGPDADWMFLVESESGIRYDYDSASIVRKGDIVAFWIRADFTGAEDTKADDPAESHSREEIDCAASTIRLREMIDLDEDGKETFHFSLSEAETKWLDISDGSIAAAKFLKLCVR</sequence>
<reference evidence="4" key="1">
    <citation type="journal article" date="2019" name="Int. J. Syst. Evol. Microbiol.">
        <title>The Global Catalogue of Microorganisms (GCM) 10K type strain sequencing project: providing services to taxonomists for standard genome sequencing and annotation.</title>
        <authorList>
            <consortium name="The Broad Institute Genomics Platform"/>
            <consortium name="The Broad Institute Genome Sequencing Center for Infectious Disease"/>
            <person name="Wu L."/>
            <person name="Ma J."/>
        </authorList>
    </citation>
    <scope>NUCLEOTIDE SEQUENCE [LARGE SCALE GENOMIC DNA]</scope>
    <source>
        <strain evidence="4">CCUG 62982</strain>
    </source>
</reference>
<evidence type="ECO:0000259" key="2">
    <source>
        <dbReference type="Pfam" id="PF16747"/>
    </source>
</evidence>
<gene>
    <name evidence="3" type="ORF">ACFQ1E_05810</name>
</gene>
<evidence type="ECO:0000313" key="3">
    <source>
        <dbReference type="EMBL" id="MFD0945848.1"/>
    </source>
</evidence>
<dbReference type="Proteomes" id="UP001596977">
    <property type="component" value="Unassembled WGS sequence"/>
</dbReference>
<proteinExistence type="predicted"/>
<dbReference type="EMBL" id="JBHTJG010000002">
    <property type="protein sequence ID" value="MFD0945848.1"/>
    <property type="molecule type" value="Genomic_DNA"/>
</dbReference>
<comment type="caution">
    <text evidence="3">The sequence shown here is derived from an EMBL/GenBank/DDBJ whole genome shotgun (WGS) entry which is preliminary data.</text>
</comment>
<feature type="signal peptide" evidence="1">
    <location>
        <begin position="1"/>
        <end position="18"/>
    </location>
</feature>
<organism evidence="3 4">
    <name type="scientific">Sphingomonas canadensis</name>
    <dbReference type="NCBI Taxonomy" id="1219257"/>
    <lineage>
        <taxon>Bacteria</taxon>
        <taxon>Pseudomonadati</taxon>
        <taxon>Pseudomonadota</taxon>
        <taxon>Alphaproteobacteria</taxon>
        <taxon>Sphingomonadales</taxon>
        <taxon>Sphingomonadaceae</taxon>
        <taxon>Sphingomonas</taxon>
    </lineage>
</organism>
<dbReference type="InterPro" id="IPR031939">
    <property type="entry name" value="Adhesin_E-like"/>
</dbReference>
<dbReference type="RefSeq" id="WP_264943350.1">
    <property type="nucleotide sequence ID" value="NZ_JAPDRA010000002.1"/>
</dbReference>
<dbReference type="Pfam" id="PF16747">
    <property type="entry name" value="Adhesin_E"/>
    <property type="match status" value="1"/>
</dbReference>
<keyword evidence="4" id="KW-1185">Reference proteome</keyword>
<accession>A0ABW3H382</accession>
<protein>
    <submittedName>
        <fullName evidence="3">Surface-adhesin E family protein</fullName>
    </submittedName>
</protein>
<feature type="domain" description="Surface-adhesin protein E-like" evidence="2">
    <location>
        <begin position="26"/>
        <end position="131"/>
    </location>
</feature>